<evidence type="ECO:0000313" key="2">
    <source>
        <dbReference type="Proteomes" id="UP000004358"/>
    </source>
</evidence>
<comment type="caution">
    <text evidence="1">The sequence shown here is derived from an EMBL/GenBank/DDBJ whole genome shotgun (WGS) entry which is preliminary data.</text>
</comment>
<evidence type="ECO:0000313" key="1">
    <source>
        <dbReference type="EMBL" id="EAQ79010.1"/>
    </source>
</evidence>
<gene>
    <name evidence="1" type="ORF">DSM3645_13640</name>
</gene>
<reference evidence="1 2" key="1">
    <citation type="submission" date="2006-02" db="EMBL/GenBank/DDBJ databases">
        <authorList>
            <person name="Amann R."/>
            <person name="Ferriera S."/>
            <person name="Johnson J."/>
            <person name="Kravitz S."/>
            <person name="Halpern A."/>
            <person name="Remington K."/>
            <person name="Beeson K."/>
            <person name="Tran B."/>
            <person name="Rogers Y.-H."/>
            <person name="Friedman R."/>
            <person name="Venter J.C."/>
        </authorList>
    </citation>
    <scope>NUCLEOTIDE SEQUENCE [LARGE SCALE GENOMIC DNA]</scope>
    <source>
        <strain evidence="1 2">DSM 3645</strain>
    </source>
</reference>
<name>A3ZWN6_9BACT</name>
<dbReference type="Proteomes" id="UP000004358">
    <property type="component" value="Unassembled WGS sequence"/>
</dbReference>
<dbReference type="AlphaFoldDB" id="A3ZWN6"/>
<proteinExistence type="predicted"/>
<sequence>MSACEIERSGEEEMQSAQAKAAKLKCSAAL</sequence>
<dbReference type="HOGENOM" id="CLU_3402310_0_0_0"/>
<protein>
    <submittedName>
        <fullName evidence="1">Uncharacterized protein</fullName>
    </submittedName>
</protein>
<dbReference type="EMBL" id="AANZ01000016">
    <property type="protein sequence ID" value="EAQ79010.1"/>
    <property type="molecule type" value="Genomic_DNA"/>
</dbReference>
<organism evidence="1 2">
    <name type="scientific">Blastopirellula marina DSM 3645</name>
    <dbReference type="NCBI Taxonomy" id="314230"/>
    <lineage>
        <taxon>Bacteria</taxon>
        <taxon>Pseudomonadati</taxon>
        <taxon>Planctomycetota</taxon>
        <taxon>Planctomycetia</taxon>
        <taxon>Pirellulales</taxon>
        <taxon>Pirellulaceae</taxon>
        <taxon>Blastopirellula</taxon>
    </lineage>
</organism>
<accession>A3ZWN6</accession>